<dbReference type="InterPro" id="IPR024964">
    <property type="entry name" value="CTLH/CRA"/>
</dbReference>
<evidence type="ECO:0000259" key="12">
    <source>
        <dbReference type="PROSITE" id="PS51867"/>
    </source>
</evidence>
<dbReference type="PANTHER" id="PTHR12170:SF2">
    <property type="entry name" value="E3 UBIQUITIN-PROTEIN TRANSFERASE MAEA"/>
    <property type="match status" value="1"/>
</dbReference>
<gene>
    <name evidence="13" type="primary">FYV10_2</name>
    <name evidence="13" type="ORF">LTR82_003561</name>
</gene>
<name>A0AAN6FZY4_9PEZI</name>
<evidence type="ECO:0000256" key="2">
    <source>
        <dbReference type="ARBA" id="ARBA00004496"/>
    </source>
</evidence>
<organism evidence="13 14">
    <name type="scientific">Friedmanniomyces endolithicus</name>
    <dbReference type="NCBI Taxonomy" id="329885"/>
    <lineage>
        <taxon>Eukaryota</taxon>
        <taxon>Fungi</taxon>
        <taxon>Dikarya</taxon>
        <taxon>Ascomycota</taxon>
        <taxon>Pezizomycotina</taxon>
        <taxon>Dothideomycetes</taxon>
        <taxon>Dothideomycetidae</taxon>
        <taxon>Mycosphaerellales</taxon>
        <taxon>Teratosphaeriaceae</taxon>
        <taxon>Friedmanniomyces</taxon>
    </lineage>
</organism>
<evidence type="ECO:0000256" key="7">
    <source>
        <dbReference type="ARBA" id="ARBA00022833"/>
    </source>
</evidence>
<proteinExistence type="inferred from homology"/>
<dbReference type="GO" id="GO:0034657">
    <property type="term" value="C:GID complex"/>
    <property type="evidence" value="ECO:0007669"/>
    <property type="project" value="TreeGrafter"/>
</dbReference>
<feature type="compositionally biased region" description="Polar residues" evidence="10">
    <location>
        <begin position="320"/>
        <end position="336"/>
    </location>
</feature>
<dbReference type="GO" id="GO:0005634">
    <property type="term" value="C:nucleus"/>
    <property type="evidence" value="ECO:0007669"/>
    <property type="project" value="TreeGrafter"/>
</dbReference>
<dbReference type="GO" id="GO:0061630">
    <property type="term" value="F:ubiquitin protein ligase activity"/>
    <property type="evidence" value="ECO:0007669"/>
    <property type="project" value="InterPro"/>
</dbReference>
<evidence type="ECO:0000256" key="1">
    <source>
        <dbReference type="ARBA" id="ARBA00002343"/>
    </source>
</evidence>
<evidence type="ECO:0000256" key="5">
    <source>
        <dbReference type="ARBA" id="ARBA00022723"/>
    </source>
</evidence>
<dbReference type="InterPro" id="IPR044063">
    <property type="entry name" value="ZF_RING_GID"/>
</dbReference>
<feature type="coiled-coil region" evidence="9">
    <location>
        <begin position="67"/>
        <end position="94"/>
    </location>
</feature>
<comment type="similarity">
    <text evidence="3">Belongs to the FYV10 family.</text>
</comment>
<dbReference type="Pfam" id="PF10607">
    <property type="entry name" value="CTLH"/>
    <property type="match status" value="1"/>
</dbReference>
<keyword evidence="5" id="KW-0479">Metal-binding</keyword>
<evidence type="ECO:0000256" key="8">
    <source>
        <dbReference type="PROSITE-ProRule" id="PRU01215"/>
    </source>
</evidence>
<evidence type="ECO:0000259" key="11">
    <source>
        <dbReference type="PROSITE" id="PS50897"/>
    </source>
</evidence>
<dbReference type="GO" id="GO:0005737">
    <property type="term" value="C:cytoplasm"/>
    <property type="evidence" value="ECO:0007669"/>
    <property type="project" value="UniProtKB-SubCell"/>
</dbReference>
<dbReference type="AlphaFoldDB" id="A0AAN6FZY4"/>
<comment type="caution">
    <text evidence="13">The sequence shown here is derived from an EMBL/GenBank/DDBJ whole genome shotgun (WGS) entry which is preliminary data.</text>
</comment>
<feature type="domain" description="RING-Gid-type" evidence="12">
    <location>
        <begin position="346"/>
        <end position="407"/>
    </location>
</feature>
<evidence type="ECO:0000313" key="14">
    <source>
        <dbReference type="Proteomes" id="UP001168146"/>
    </source>
</evidence>
<dbReference type="PANTHER" id="PTHR12170">
    <property type="entry name" value="MACROPHAGE ERYTHROBLAST ATTACHER-RELATED"/>
    <property type="match status" value="1"/>
</dbReference>
<dbReference type="PROSITE" id="PS50896">
    <property type="entry name" value="LISH"/>
    <property type="match status" value="1"/>
</dbReference>
<keyword evidence="9" id="KW-0175">Coiled coil</keyword>
<reference evidence="13" key="1">
    <citation type="submission" date="2021-12" db="EMBL/GenBank/DDBJ databases">
        <title>Black yeast isolated from Biological Soil Crust.</title>
        <authorList>
            <person name="Kurbessoian T."/>
        </authorList>
    </citation>
    <scope>NUCLEOTIDE SEQUENCE</scope>
    <source>
        <strain evidence="13">CCFEE 5208</strain>
    </source>
</reference>
<dbReference type="InterPro" id="IPR006595">
    <property type="entry name" value="CTLH_C"/>
</dbReference>
<dbReference type="GO" id="GO:0008270">
    <property type="term" value="F:zinc ion binding"/>
    <property type="evidence" value="ECO:0007669"/>
    <property type="project" value="UniProtKB-KW"/>
</dbReference>
<evidence type="ECO:0000256" key="9">
    <source>
        <dbReference type="SAM" id="Coils"/>
    </source>
</evidence>
<dbReference type="GO" id="GO:0043161">
    <property type="term" value="P:proteasome-mediated ubiquitin-dependent protein catabolic process"/>
    <property type="evidence" value="ECO:0007669"/>
    <property type="project" value="InterPro"/>
</dbReference>
<feature type="zinc finger region" description="RING-Gid-type" evidence="8">
    <location>
        <begin position="346"/>
        <end position="407"/>
    </location>
</feature>
<evidence type="ECO:0000313" key="13">
    <source>
        <dbReference type="EMBL" id="KAK0325279.1"/>
    </source>
</evidence>
<dbReference type="PROSITE" id="PS50897">
    <property type="entry name" value="CTLH"/>
    <property type="match status" value="1"/>
</dbReference>
<comment type="subcellular location">
    <subcellularLocation>
        <location evidence="2">Cytoplasm</location>
    </subcellularLocation>
</comment>
<dbReference type="Proteomes" id="UP001168146">
    <property type="component" value="Unassembled WGS sequence"/>
</dbReference>
<dbReference type="SMART" id="SM00668">
    <property type="entry name" value="CTLH"/>
    <property type="match status" value="1"/>
</dbReference>
<dbReference type="InterPro" id="IPR006594">
    <property type="entry name" value="LisH"/>
</dbReference>
<evidence type="ECO:0000256" key="4">
    <source>
        <dbReference type="ARBA" id="ARBA00022490"/>
    </source>
</evidence>
<dbReference type="InterPro" id="IPR045098">
    <property type="entry name" value="Fyv10_fam"/>
</dbReference>
<keyword evidence="4" id="KW-0963">Cytoplasm</keyword>
<evidence type="ECO:0000256" key="6">
    <source>
        <dbReference type="ARBA" id="ARBA00022771"/>
    </source>
</evidence>
<protein>
    <submittedName>
        <fullName evidence="13">GID complex subunit containing RING finger motif</fullName>
    </submittedName>
</protein>
<evidence type="ECO:0000256" key="10">
    <source>
        <dbReference type="SAM" id="MobiDB-lite"/>
    </source>
</evidence>
<feature type="domain" description="CTLH" evidence="11">
    <location>
        <begin position="177"/>
        <end position="220"/>
    </location>
</feature>
<evidence type="ECO:0000256" key="3">
    <source>
        <dbReference type="ARBA" id="ARBA00010615"/>
    </source>
</evidence>
<sequence>MAELISTKLDPDSHLLLDQPLLRLPHELLRKNLKSAQRHIEIANKGIATSIQTLTTHSSPADTLAALDATLVKAQTLKRKLKALHAEEATLHRQQKARIAHLQELHDIPTIVDVKYDVWAQTRLDRLLVDYLLRQNYLASARQLAEAKGIVDLVDIPVFEECGRIEASLRGVHGEYGDVREALGWCAENKQALKKIGSILELELRLQQFIELARTGEMDKLMEAIAHARKHFVGGQDTLYGLRAGGLLAHAPDTMVEPYKMMYAPTRYPYLAALFLRTHHTLFALPAHPLLHTALSAGLSALKTPTCHSAYNPHRGMFSPQHSSDKTTSTMSRPSVPSLLTDTPVCPICSTELNELARGVPYAHHTKSYMEDDPVVLPNGRVFGRERLRGLNVKLGVPEGRVRDPTDGLGGAEWAWGEVKKVFIL</sequence>
<accession>A0AAN6FZY4</accession>
<dbReference type="EMBL" id="JASUXU010000007">
    <property type="protein sequence ID" value="KAK0325279.1"/>
    <property type="molecule type" value="Genomic_DNA"/>
</dbReference>
<comment type="function">
    <text evidence="1">Involved in the proteasome-dependent degradation of fructose-1,6-bisphosphatase.</text>
</comment>
<keyword evidence="6 8" id="KW-0863">Zinc-finger</keyword>
<dbReference type="PROSITE" id="PS51867">
    <property type="entry name" value="ZF_RING_GID"/>
    <property type="match status" value="1"/>
</dbReference>
<feature type="region of interest" description="Disordered" evidence="10">
    <location>
        <begin position="313"/>
        <end position="336"/>
    </location>
</feature>
<keyword evidence="7" id="KW-0862">Zinc</keyword>